<evidence type="ECO:0000256" key="4">
    <source>
        <dbReference type="PROSITE-ProRule" id="PRU00175"/>
    </source>
</evidence>
<evidence type="ECO:0000259" key="7">
    <source>
        <dbReference type="PROSITE" id="PS50089"/>
    </source>
</evidence>
<feature type="domain" description="RING-type" evidence="7">
    <location>
        <begin position="61"/>
        <end position="101"/>
    </location>
</feature>
<dbReference type="InterPro" id="IPR005114">
    <property type="entry name" value="Helicase_assoc"/>
</dbReference>
<dbReference type="Pfam" id="PF00097">
    <property type="entry name" value="zf-C3HC4"/>
    <property type="match status" value="1"/>
</dbReference>
<feature type="region of interest" description="Disordered" evidence="6">
    <location>
        <begin position="1"/>
        <end position="47"/>
    </location>
</feature>
<dbReference type="InterPro" id="IPR001841">
    <property type="entry name" value="Znf_RING"/>
</dbReference>
<evidence type="ECO:0000256" key="2">
    <source>
        <dbReference type="ARBA" id="ARBA00022771"/>
    </source>
</evidence>
<accession>A0AAD3GZB4</accession>
<evidence type="ECO:0000256" key="3">
    <source>
        <dbReference type="ARBA" id="ARBA00022833"/>
    </source>
</evidence>
<proteinExistence type="predicted"/>
<evidence type="ECO:0000256" key="1">
    <source>
        <dbReference type="ARBA" id="ARBA00022723"/>
    </source>
</evidence>
<dbReference type="SMART" id="SM00184">
    <property type="entry name" value="RING"/>
    <property type="match status" value="1"/>
</dbReference>
<reference evidence="8 9" key="1">
    <citation type="journal article" date="2021" name="Sci. Rep.">
        <title>The genome of the diatom Chaetoceros tenuissimus carries an ancient integrated fragment of an extant virus.</title>
        <authorList>
            <person name="Hongo Y."/>
            <person name="Kimura K."/>
            <person name="Takaki Y."/>
            <person name="Yoshida Y."/>
            <person name="Baba S."/>
            <person name="Kobayashi G."/>
            <person name="Nagasaki K."/>
            <person name="Hano T."/>
            <person name="Tomaru Y."/>
        </authorList>
    </citation>
    <scope>NUCLEOTIDE SEQUENCE [LARGE SCALE GENOMIC DNA]</scope>
    <source>
        <strain evidence="8 9">NIES-3715</strain>
    </source>
</reference>
<dbReference type="InterPro" id="IPR017907">
    <property type="entry name" value="Znf_RING_CS"/>
</dbReference>
<gene>
    <name evidence="8" type="ORF">CTEN210_00832</name>
</gene>
<feature type="compositionally biased region" description="Basic and acidic residues" evidence="6">
    <location>
        <begin position="32"/>
        <end position="43"/>
    </location>
</feature>
<evidence type="ECO:0000313" key="8">
    <source>
        <dbReference type="EMBL" id="GFH44358.1"/>
    </source>
</evidence>
<dbReference type="Pfam" id="PF03457">
    <property type="entry name" value="HA"/>
    <property type="match status" value="4"/>
</dbReference>
<keyword evidence="3" id="KW-0862">Zinc</keyword>
<dbReference type="InterPro" id="IPR018957">
    <property type="entry name" value="Znf_C3HC4_RING-type"/>
</dbReference>
<keyword evidence="9" id="KW-1185">Reference proteome</keyword>
<dbReference type="GO" id="GO:0008270">
    <property type="term" value="F:zinc ion binding"/>
    <property type="evidence" value="ECO:0007669"/>
    <property type="project" value="UniProtKB-KW"/>
</dbReference>
<evidence type="ECO:0000256" key="5">
    <source>
        <dbReference type="SAM" id="Coils"/>
    </source>
</evidence>
<dbReference type="InterPro" id="IPR013083">
    <property type="entry name" value="Znf_RING/FYVE/PHD"/>
</dbReference>
<dbReference type="SUPFAM" id="SSF57850">
    <property type="entry name" value="RING/U-box"/>
    <property type="match status" value="1"/>
</dbReference>
<organism evidence="8 9">
    <name type="scientific">Chaetoceros tenuissimus</name>
    <dbReference type="NCBI Taxonomy" id="426638"/>
    <lineage>
        <taxon>Eukaryota</taxon>
        <taxon>Sar</taxon>
        <taxon>Stramenopiles</taxon>
        <taxon>Ochrophyta</taxon>
        <taxon>Bacillariophyta</taxon>
        <taxon>Coscinodiscophyceae</taxon>
        <taxon>Chaetocerotophycidae</taxon>
        <taxon>Chaetocerotales</taxon>
        <taxon>Chaetocerotaceae</taxon>
        <taxon>Chaetoceros</taxon>
    </lineage>
</organism>
<feature type="region of interest" description="Disordered" evidence="6">
    <location>
        <begin position="168"/>
        <end position="192"/>
    </location>
</feature>
<protein>
    <recommendedName>
        <fullName evidence="7">RING-type domain-containing protein</fullName>
    </recommendedName>
</protein>
<dbReference type="Proteomes" id="UP001054902">
    <property type="component" value="Unassembled WGS sequence"/>
</dbReference>
<evidence type="ECO:0000313" key="9">
    <source>
        <dbReference type="Proteomes" id="UP001054902"/>
    </source>
</evidence>
<comment type="caution">
    <text evidence="8">The sequence shown here is derived from an EMBL/GenBank/DDBJ whole genome shotgun (WGS) entry which is preliminary data.</text>
</comment>
<keyword evidence="5" id="KW-0175">Coiled coil</keyword>
<name>A0AAD3GZB4_9STRA</name>
<evidence type="ECO:0000256" key="6">
    <source>
        <dbReference type="SAM" id="MobiDB-lite"/>
    </source>
</evidence>
<dbReference type="AlphaFoldDB" id="A0AAD3GZB4"/>
<dbReference type="Gene3D" id="3.30.40.10">
    <property type="entry name" value="Zinc/RING finger domain, C3HC4 (zinc finger)"/>
    <property type="match status" value="1"/>
</dbReference>
<dbReference type="EMBL" id="BLLK01000019">
    <property type="protein sequence ID" value="GFH44358.1"/>
    <property type="molecule type" value="Genomic_DNA"/>
</dbReference>
<dbReference type="Gene3D" id="6.10.140.530">
    <property type="match status" value="4"/>
</dbReference>
<keyword evidence="1" id="KW-0479">Metal-binding</keyword>
<dbReference type="PANTHER" id="PTHR33418">
    <property type="entry name" value="HELICASE-ASSOCIATED"/>
    <property type="match status" value="1"/>
</dbReference>
<dbReference type="PROSITE" id="PS00518">
    <property type="entry name" value="ZF_RING_1"/>
    <property type="match status" value="1"/>
</dbReference>
<dbReference type="PROSITE" id="PS50089">
    <property type="entry name" value="ZF_RING_2"/>
    <property type="match status" value="1"/>
</dbReference>
<dbReference type="PANTHER" id="PTHR33418:SF1">
    <property type="entry name" value="HELICASE-ASSOCIATED DOMAIN-CONTAINING PROTEIN"/>
    <property type="match status" value="1"/>
</dbReference>
<feature type="coiled-coil region" evidence="5">
    <location>
        <begin position="109"/>
        <end position="136"/>
    </location>
</feature>
<sequence length="495" mass="58403">MNYQPEVRRSLHHSDRKRTRSSYEDSSEASEDTSRNTKTRLSDQEEEEELEKKNFYKDFTCAICLEKLSDPHLLPDCCHRFCGGCIKESIAKGNRQCPSCRERITTKRCLRKDDLMEKLLARMEKLEEENAQLKVTPEKNEQRIIESDESSSAVDDYSVNDASFDAEFDESENEIKRPTTKKRRVNREAEQETSAVETYYHRGKKVLSFEERFNALIEFKSKHGHCNVPRAYKADDNLGQWVDSIRSMKSGRRVYKLSNERIKKLENIGFRWQASHTFEERFNALIEFKRKHGHCNVPRAYKADDNLGQWIDNIRSMKSGRRDNRGVYKLSNERIKKLENIGFRWQASHTFEERFNALIEFKRKHGHCNVPCAYKADDNLGQWVSYVRKMKSGRRDNRGVYKLTKKRIKKLEKIGFRWTAIHSFEERFNALKEYKSKHGHCNVPCAYKADDNLGQWVSRIRGMKSGSTDNSGMHKLTKERIKNLENIGFRWKFNE</sequence>
<feature type="compositionally biased region" description="Basic and acidic residues" evidence="6">
    <location>
        <begin position="1"/>
        <end position="13"/>
    </location>
</feature>
<keyword evidence="2 4" id="KW-0863">Zinc-finger</keyword>